<organism evidence="2 3">
    <name type="scientific">Botrytis fragariae</name>
    <dbReference type="NCBI Taxonomy" id="1964551"/>
    <lineage>
        <taxon>Eukaryota</taxon>
        <taxon>Fungi</taxon>
        <taxon>Dikarya</taxon>
        <taxon>Ascomycota</taxon>
        <taxon>Pezizomycotina</taxon>
        <taxon>Leotiomycetes</taxon>
        <taxon>Helotiales</taxon>
        <taxon>Sclerotiniaceae</taxon>
        <taxon>Botrytis</taxon>
    </lineage>
</organism>
<dbReference type="Proteomes" id="UP000531561">
    <property type="component" value="Unassembled WGS sequence"/>
</dbReference>
<dbReference type="EMBL" id="JABFCT010000016">
    <property type="protein sequence ID" value="KAF5869659.1"/>
    <property type="molecule type" value="Genomic_DNA"/>
</dbReference>
<feature type="compositionally biased region" description="Acidic residues" evidence="1">
    <location>
        <begin position="325"/>
        <end position="347"/>
    </location>
</feature>
<dbReference type="RefSeq" id="XP_037188607.1">
    <property type="nucleotide sequence ID" value="XM_037341188.1"/>
</dbReference>
<feature type="compositionally biased region" description="Polar residues" evidence="1">
    <location>
        <begin position="462"/>
        <end position="475"/>
    </location>
</feature>
<dbReference type="Pfam" id="PF08613">
    <property type="entry name" value="Cyclin"/>
    <property type="match status" value="1"/>
</dbReference>
<feature type="region of interest" description="Disordered" evidence="1">
    <location>
        <begin position="1"/>
        <end position="148"/>
    </location>
</feature>
<dbReference type="PANTHER" id="PTHR15615:SF117">
    <property type="entry name" value="PHO85 CYCLIN PHO80"/>
    <property type="match status" value="1"/>
</dbReference>
<gene>
    <name evidence="2" type="ORF">Bfra_010856</name>
</gene>
<feature type="compositionally biased region" description="Polar residues" evidence="1">
    <location>
        <begin position="1"/>
        <end position="14"/>
    </location>
</feature>
<accession>A0A8H6ALN6</accession>
<dbReference type="PANTHER" id="PTHR15615">
    <property type="match status" value="1"/>
</dbReference>
<reference evidence="2 3" key="1">
    <citation type="journal article" date="2020" name="Phytopathology">
        <title>A high-quality genome resource of Botrytis fragariae, a new and rapidly spreading fungal pathogen causing strawberry gray mold in the U.S.A.</title>
        <authorList>
            <person name="Wu Y."/>
            <person name="Saski C.A."/>
            <person name="Schnabel G."/>
            <person name="Xiao S."/>
            <person name="Hu M."/>
        </authorList>
    </citation>
    <scope>NUCLEOTIDE SEQUENCE [LARGE SCALE GENOMIC DNA]</scope>
    <source>
        <strain evidence="2 3">BVB16</strain>
    </source>
</reference>
<dbReference type="OrthoDB" id="337735at2759"/>
<evidence type="ECO:0000313" key="3">
    <source>
        <dbReference type="Proteomes" id="UP000531561"/>
    </source>
</evidence>
<protein>
    <submittedName>
        <fullName evidence="2">Putative nuc-1 negative regulatory protein preg protein</fullName>
    </submittedName>
</protein>
<feature type="region of interest" description="Disordered" evidence="1">
    <location>
        <begin position="321"/>
        <end position="388"/>
    </location>
</feature>
<evidence type="ECO:0000313" key="2">
    <source>
        <dbReference type="EMBL" id="KAF5869659.1"/>
    </source>
</evidence>
<feature type="compositionally biased region" description="Polar residues" evidence="1">
    <location>
        <begin position="24"/>
        <end position="36"/>
    </location>
</feature>
<dbReference type="GO" id="GO:0019901">
    <property type="term" value="F:protein kinase binding"/>
    <property type="evidence" value="ECO:0007669"/>
    <property type="project" value="InterPro"/>
</dbReference>
<feature type="region of interest" description="Disordered" evidence="1">
    <location>
        <begin position="456"/>
        <end position="476"/>
    </location>
</feature>
<comment type="caution">
    <text evidence="2">The sequence shown here is derived from an EMBL/GenBank/DDBJ whole genome shotgun (WGS) entry which is preliminary data.</text>
</comment>
<name>A0A8H6ALN6_9HELO</name>
<dbReference type="CDD" id="cd20558">
    <property type="entry name" value="CYCLIN_ScPCL7-like"/>
    <property type="match status" value="1"/>
</dbReference>
<dbReference type="Pfam" id="PF21203">
    <property type="entry name" value="ECM10"/>
    <property type="match status" value="1"/>
</dbReference>
<keyword evidence="3" id="KW-1185">Reference proteome</keyword>
<feature type="compositionally biased region" description="Basic and acidic residues" evidence="1">
    <location>
        <begin position="359"/>
        <end position="378"/>
    </location>
</feature>
<dbReference type="InterPro" id="IPR013922">
    <property type="entry name" value="Cyclin_PHO80-like"/>
</dbReference>
<feature type="compositionally biased region" description="Low complexity" evidence="1">
    <location>
        <begin position="46"/>
        <end position="58"/>
    </location>
</feature>
<dbReference type="GeneID" id="59264880"/>
<dbReference type="AlphaFoldDB" id="A0A8H6ALN6"/>
<sequence length="598" mass="65574">MLKSPSLSRSQASPTLYHYAPTATRPSLSRRTSAANKPSPSPQSQPQPQQQSTPQSQPKKWVYVDASTQWSPPMMPSRMADGASPSAEVKVEDPPPEPTIAPEQPNVNVLRNINPPIQPESPSMKRRQSAIEDANTSSKKESLSKRVKPQTSVKILPRQYEHCEEEDMVILIASMIAELIQRNDALPPQGGVLTRFHSRSPPGISVLDYLARLAKHATLKPPLLLSMVYYIDQLCASYPAFTITTLTVHRFLITAATVASKGLSDIFWNNSTYARVGGVKLAELGLLELEFLHRVDWKIIPKPEMLTDYYKGLIERNERYKMEGDTTDDSDELEDDDEESDEPDTPEQAEVGVDADMSNTKESDAPNHKAESGHEESSRFAPTIQSDNPTTIMKPATLLLALCAHFLPLTAAITDQTDTATIYIQPLLSASAYPLASISYNPSTLSASLSSYDPPTDLLPEISSSPEPDSRNPSENLARIGIFDPATSVFKSSTSLLSLSNFEKGYRPTILLTLDSQGAVLGVTIKSGVIDAGATRDFAPKVEIRRMVEGKEPVLGPKVVLSKEGKLEKEVPEKSFLQKYWWVLLGAAMLTMTAGGSE</sequence>
<dbReference type="GO" id="GO:0005634">
    <property type="term" value="C:nucleus"/>
    <property type="evidence" value="ECO:0007669"/>
    <property type="project" value="TreeGrafter"/>
</dbReference>
<proteinExistence type="predicted"/>
<dbReference type="GO" id="GO:0000307">
    <property type="term" value="C:cyclin-dependent protein kinase holoenzyme complex"/>
    <property type="evidence" value="ECO:0007669"/>
    <property type="project" value="TreeGrafter"/>
</dbReference>
<evidence type="ECO:0000256" key="1">
    <source>
        <dbReference type="SAM" id="MobiDB-lite"/>
    </source>
</evidence>
<dbReference type="Gene3D" id="1.10.472.10">
    <property type="entry name" value="Cyclin-like"/>
    <property type="match status" value="1"/>
</dbReference>
<dbReference type="GO" id="GO:0016538">
    <property type="term" value="F:cyclin-dependent protein serine/threonine kinase regulator activity"/>
    <property type="evidence" value="ECO:0007669"/>
    <property type="project" value="TreeGrafter"/>
</dbReference>